<feature type="binding site" evidence="8">
    <location>
        <position position="163"/>
    </location>
    <ligand>
        <name>Zn(2+)</name>
        <dbReference type="ChEBI" id="CHEBI:29105"/>
        <note>catalytic</note>
    </ligand>
</feature>
<dbReference type="GO" id="GO:0016020">
    <property type="term" value="C:membrane"/>
    <property type="evidence" value="ECO:0007669"/>
    <property type="project" value="InterPro"/>
</dbReference>
<comment type="cofactor">
    <cofactor evidence="8">
        <name>Zn(2+)</name>
        <dbReference type="ChEBI" id="CHEBI:29105"/>
    </cofactor>
    <text evidence="8">Binds 1 zinc ion per subunit.</text>
</comment>
<gene>
    <name evidence="11" type="ordered locus">Thivi_3137</name>
</gene>
<organism evidence="11 12">
    <name type="scientific">Thiocystis violascens (strain ATCC 17096 / DSM 198 / 6111)</name>
    <name type="common">Chromatium violascens</name>
    <dbReference type="NCBI Taxonomy" id="765911"/>
    <lineage>
        <taxon>Bacteria</taxon>
        <taxon>Pseudomonadati</taxon>
        <taxon>Pseudomonadota</taxon>
        <taxon>Gammaproteobacteria</taxon>
        <taxon>Chromatiales</taxon>
        <taxon>Chromatiaceae</taxon>
        <taxon>Thiocystis</taxon>
    </lineage>
</organism>
<evidence type="ECO:0000313" key="11">
    <source>
        <dbReference type="EMBL" id="AFL75014.1"/>
    </source>
</evidence>
<dbReference type="PANTHER" id="PTHR22726">
    <property type="entry name" value="METALLOENDOPEPTIDASE OMA1"/>
    <property type="match status" value="1"/>
</dbReference>
<dbReference type="PANTHER" id="PTHR22726:SF1">
    <property type="entry name" value="METALLOENDOPEPTIDASE OMA1, MITOCHONDRIAL"/>
    <property type="match status" value="1"/>
</dbReference>
<dbReference type="AlphaFoldDB" id="I3YDE6"/>
<keyword evidence="2 8" id="KW-0479">Metal-binding</keyword>
<evidence type="ECO:0000256" key="9">
    <source>
        <dbReference type="SAM" id="MobiDB-lite"/>
    </source>
</evidence>
<evidence type="ECO:0000256" key="7">
    <source>
        <dbReference type="ARBA" id="ARBA00023049"/>
    </source>
</evidence>
<dbReference type="eggNOG" id="COG4783">
    <property type="taxonomic scope" value="Bacteria"/>
</dbReference>
<dbReference type="Gene3D" id="3.30.2010.10">
    <property type="entry name" value="Metalloproteases ('zincins'), catalytic domain"/>
    <property type="match status" value="1"/>
</dbReference>
<dbReference type="STRING" id="765911.Thivi_3137"/>
<keyword evidence="4 8" id="KW-0574">Periplasm</keyword>
<protein>
    <recommendedName>
        <fullName evidence="8">Putative beta-barrel assembly-enhancing protease</fullName>
        <ecNumber evidence="8">3.4.-.-</ecNumber>
    </recommendedName>
</protein>
<keyword evidence="5 8" id="KW-0378">Hydrolase</keyword>
<dbReference type="GO" id="GO:0042597">
    <property type="term" value="C:periplasmic space"/>
    <property type="evidence" value="ECO:0007669"/>
    <property type="project" value="UniProtKB-SubCell"/>
</dbReference>
<comment type="similarity">
    <text evidence="8">Belongs to the peptidase M48 family. BepA subfamily.</text>
</comment>
<comment type="function">
    <text evidence="8">Functions as both a chaperone and a metalloprotease. Maintains the integrity of the outer membrane by promoting either the assembly or the elimination of outer membrane proteins, depending on their folding state.</text>
</comment>
<feature type="binding site" evidence="8">
    <location>
        <position position="159"/>
    </location>
    <ligand>
        <name>Zn(2+)</name>
        <dbReference type="ChEBI" id="CHEBI:29105"/>
        <note>catalytic</note>
    </ligand>
</feature>
<evidence type="ECO:0000256" key="8">
    <source>
        <dbReference type="HAMAP-Rule" id="MF_00997"/>
    </source>
</evidence>
<dbReference type="HAMAP" id="MF_00997">
    <property type="entry name" value="Protease_BepA"/>
    <property type="match status" value="1"/>
</dbReference>
<dbReference type="InterPro" id="IPR001915">
    <property type="entry name" value="Peptidase_M48"/>
</dbReference>
<feature type="binding site" evidence="8">
    <location>
        <position position="225"/>
    </location>
    <ligand>
        <name>Zn(2+)</name>
        <dbReference type="ChEBI" id="CHEBI:29105"/>
        <note>catalytic</note>
    </ligand>
</feature>
<sequence length="521" mass="57355">MSLWTRFNAGTLGQIVNSHAAMFMTSFTFLFRRLLVATGVFALVCVSPASGQSFDLPDLGNSSDAMMSTGAEVRLGRAFMRSVRAALPVLDDPILTDYLESLGNALVAADRHATGDFTFFLIDEPVVNAFAGPGGHIGVYAGLILAAETESELAAVMAHEIAHVTQRHLMRGFEDQQKISIPATALLVAAAILGAQVSSDAGMAAIMSIQAAAIQRQINFTRDNENEADRLGIATLAHAGHDPHAMAGFFGRLARSSRLYENHAPEFLRTHPVNSNRIADALARADEFGARQRPDSLRFQLARANLRERSYARAEQSVAHFRDTLREGRHRNETAERYGYALALERARDVAGAQAETAKLLAAHPSLAEFIVLDARLDLQRGQTERALNHLKQASGLYADSWPLRIAYAEALISSGKPARALDELVAVERLRPGNAMLYDLLEQAAMKAGHKAATHRFRAEKLYAEGDTEPAIRQLEIALRQRDIAYHDAARIQARLDAWKEEERDRKRREKGLFGERDRS</sequence>
<evidence type="ECO:0000256" key="5">
    <source>
        <dbReference type="ARBA" id="ARBA00022801"/>
    </source>
</evidence>
<dbReference type="KEGG" id="tvi:Thivi_3137"/>
<evidence type="ECO:0000256" key="3">
    <source>
        <dbReference type="ARBA" id="ARBA00022729"/>
    </source>
</evidence>
<keyword evidence="12" id="KW-1185">Reference proteome</keyword>
<dbReference type="HOGENOM" id="CLU_030556_1_1_6"/>
<keyword evidence="1 8" id="KW-0645">Protease</keyword>
<dbReference type="EMBL" id="CP003154">
    <property type="protein sequence ID" value="AFL75014.1"/>
    <property type="molecule type" value="Genomic_DNA"/>
</dbReference>
<keyword evidence="3 8" id="KW-0732">Signal</keyword>
<dbReference type="SUPFAM" id="SSF48452">
    <property type="entry name" value="TPR-like"/>
    <property type="match status" value="1"/>
</dbReference>
<dbReference type="InterPro" id="IPR051156">
    <property type="entry name" value="Mito/Outer_Membr_Metalloprot"/>
</dbReference>
<evidence type="ECO:0000256" key="1">
    <source>
        <dbReference type="ARBA" id="ARBA00022670"/>
    </source>
</evidence>
<dbReference type="Gene3D" id="1.25.40.10">
    <property type="entry name" value="Tetratricopeptide repeat domain"/>
    <property type="match status" value="1"/>
</dbReference>
<accession>I3YDE6</accession>
<dbReference type="InterPro" id="IPR030873">
    <property type="entry name" value="Protease_BepA"/>
</dbReference>
<evidence type="ECO:0000256" key="4">
    <source>
        <dbReference type="ARBA" id="ARBA00022764"/>
    </source>
</evidence>
<dbReference type="GO" id="GO:0051603">
    <property type="term" value="P:proteolysis involved in protein catabolic process"/>
    <property type="evidence" value="ECO:0007669"/>
    <property type="project" value="TreeGrafter"/>
</dbReference>
<feature type="active site" description="Proton donor" evidence="8">
    <location>
        <position position="229"/>
    </location>
</feature>
<evidence type="ECO:0000256" key="2">
    <source>
        <dbReference type="ARBA" id="ARBA00022723"/>
    </source>
</evidence>
<feature type="region of interest" description="Disordered" evidence="9">
    <location>
        <begin position="502"/>
        <end position="521"/>
    </location>
</feature>
<dbReference type="EC" id="3.4.-.-" evidence="8"/>
<proteinExistence type="inferred from homology"/>
<feature type="domain" description="Peptidase M48" evidence="10">
    <location>
        <begin position="99"/>
        <end position="283"/>
    </location>
</feature>
<dbReference type="InterPro" id="IPR011990">
    <property type="entry name" value="TPR-like_helical_dom_sf"/>
</dbReference>
<dbReference type="GO" id="GO:0008270">
    <property type="term" value="F:zinc ion binding"/>
    <property type="evidence" value="ECO:0007669"/>
    <property type="project" value="UniProtKB-UniRule"/>
</dbReference>
<comment type="subcellular location">
    <subcellularLocation>
        <location evidence="8">Periplasm</location>
    </subcellularLocation>
</comment>
<evidence type="ECO:0000256" key="6">
    <source>
        <dbReference type="ARBA" id="ARBA00022833"/>
    </source>
</evidence>
<keyword evidence="7 8" id="KW-0482">Metalloprotease</keyword>
<reference evidence="11 12" key="1">
    <citation type="submission" date="2012-06" db="EMBL/GenBank/DDBJ databases">
        <title>Complete sequence of Thiocystis violascens DSM 198.</title>
        <authorList>
            <consortium name="US DOE Joint Genome Institute"/>
            <person name="Lucas S."/>
            <person name="Han J."/>
            <person name="Lapidus A."/>
            <person name="Cheng J.-F."/>
            <person name="Goodwin L."/>
            <person name="Pitluck S."/>
            <person name="Peters L."/>
            <person name="Ovchinnikova G."/>
            <person name="Teshima H."/>
            <person name="Detter J.C."/>
            <person name="Han C."/>
            <person name="Tapia R."/>
            <person name="Land M."/>
            <person name="Hauser L."/>
            <person name="Kyrpides N."/>
            <person name="Ivanova N."/>
            <person name="Pagani I."/>
            <person name="Vogl K."/>
            <person name="Liu Z."/>
            <person name="Frigaard N.-U."/>
            <person name="Bryant D."/>
            <person name="Woyke T."/>
        </authorList>
    </citation>
    <scope>NUCLEOTIDE SEQUENCE [LARGE SCALE GENOMIC DNA]</scope>
    <source>
        <strain evidence="12">ATCC 17096 / DSM 198 / 6111</strain>
    </source>
</reference>
<dbReference type="Proteomes" id="UP000006062">
    <property type="component" value="Chromosome"/>
</dbReference>
<name>I3YDE6_THIV6</name>
<feature type="active site" evidence="8">
    <location>
        <position position="160"/>
    </location>
</feature>
<dbReference type="Pfam" id="PF01435">
    <property type="entry name" value="Peptidase_M48"/>
    <property type="match status" value="1"/>
</dbReference>
<keyword evidence="6 8" id="KW-0862">Zinc</keyword>
<dbReference type="GO" id="GO:0004222">
    <property type="term" value="F:metalloendopeptidase activity"/>
    <property type="evidence" value="ECO:0007669"/>
    <property type="project" value="InterPro"/>
</dbReference>
<evidence type="ECO:0000313" key="12">
    <source>
        <dbReference type="Proteomes" id="UP000006062"/>
    </source>
</evidence>
<dbReference type="Pfam" id="PF14559">
    <property type="entry name" value="TPR_19"/>
    <property type="match status" value="1"/>
</dbReference>
<evidence type="ECO:0000259" key="10">
    <source>
        <dbReference type="Pfam" id="PF01435"/>
    </source>
</evidence>